<organism evidence="1 2">
    <name type="scientific">Mycobacterium paraffinicum</name>
    <dbReference type="NCBI Taxonomy" id="53378"/>
    <lineage>
        <taxon>Bacteria</taxon>
        <taxon>Bacillati</taxon>
        <taxon>Actinomycetota</taxon>
        <taxon>Actinomycetes</taxon>
        <taxon>Mycobacteriales</taxon>
        <taxon>Mycobacteriaceae</taxon>
        <taxon>Mycobacterium</taxon>
    </lineage>
</organism>
<name>A0A1Q4HUQ4_9MYCO</name>
<gene>
    <name evidence="1" type="ORF">BRW65_14130</name>
</gene>
<evidence type="ECO:0000313" key="1">
    <source>
        <dbReference type="EMBL" id="OJZ73411.1"/>
    </source>
</evidence>
<reference evidence="1 2" key="1">
    <citation type="submission" date="2016-11" db="EMBL/GenBank/DDBJ databases">
        <title>Genome sequences of unsequenced Mycobacteria.</title>
        <authorList>
            <person name="Greninger A.L."/>
            <person name="Fang F."/>
            <person name="Jerome K.R."/>
        </authorList>
    </citation>
    <scope>NUCLEOTIDE SEQUENCE [LARGE SCALE GENOMIC DNA]</scope>
    <source>
        <strain evidence="1 2">M11</strain>
    </source>
</reference>
<dbReference type="EMBL" id="MPNT01000011">
    <property type="protein sequence ID" value="OJZ73411.1"/>
    <property type="molecule type" value="Genomic_DNA"/>
</dbReference>
<evidence type="ECO:0000313" key="2">
    <source>
        <dbReference type="Proteomes" id="UP000186438"/>
    </source>
</evidence>
<protein>
    <submittedName>
        <fullName evidence="1">Uncharacterized protein</fullName>
    </submittedName>
</protein>
<proteinExistence type="predicted"/>
<comment type="caution">
    <text evidence="1">The sequence shown here is derived from an EMBL/GenBank/DDBJ whole genome shotgun (WGS) entry which is preliminary data.</text>
</comment>
<dbReference type="Proteomes" id="UP000186438">
    <property type="component" value="Unassembled WGS sequence"/>
</dbReference>
<dbReference type="AlphaFoldDB" id="A0A1Q4HUQ4"/>
<sequence>MSRYLPSRPQSGQRGFLTTGVQKIVVWVSSTAASVIVTPNSIVRMIVSATTERGQALASRNGSPRWCWWSLV</sequence>
<accession>A0A1Q4HUQ4</accession>
<keyword evidence="2" id="KW-1185">Reference proteome</keyword>
<dbReference type="RefSeq" id="WP_042911646.1">
    <property type="nucleotide sequence ID" value="NZ_MPNT01000011.1"/>
</dbReference>